<sequence>MPKKFPEQKAEEERRYILASGAANTAELEPFLTDPNQAIRATAAMNPDADAEILDRFANDKFWGVRIEVVGHPNVSETTLRRLLEPKVSKRGVVHHAACEKLKERGVVFGANGMPLDMQK</sequence>
<dbReference type="EMBL" id="CP032134">
    <property type="protein sequence ID" value="AXY57691.1"/>
    <property type="molecule type" value="Genomic_DNA"/>
</dbReference>
<dbReference type="Proteomes" id="UP000263753">
    <property type="component" value="Chromosome"/>
</dbReference>
<dbReference type="RefSeq" id="WP_087513981.1">
    <property type="nucleotide sequence ID" value="NZ_CP032134.1"/>
</dbReference>
<proteinExistence type="predicted"/>
<evidence type="ECO:0000313" key="2">
    <source>
        <dbReference type="Proteomes" id="UP000263753"/>
    </source>
</evidence>
<dbReference type="KEGG" id="achi:CDG60_14640"/>
<dbReference type="AlphaFoldDB" id="A0A3B7LZA4"/>
<gene>
    <name evidence="1" type="ORF">CDG60_14640</name>
</gene>
<accession>A0A3B7LZA4</accession>
<protein>
    <submittedName>
        <fullName evidence="1">Uncharacterized protein</fullName>
    </submittedName>
</protein>
<dbReference type="Gene3D" id="1.25.10.10">
    <property type="entry name" value="Leucine-rich Repeat Variant"/>
    <property type="match status" value="1"/>
</dbReference>
<dbReference type="SUPFAM" id="SSF48371">
    <property type="entry name" value="ARM repeat"/>
    <property type="match status" value="1"/>
</dbReference>
<organism evidence="1 2">
    <name type="scientific">Acinetobacter chinensis</name>
    <dbReference type="NCBI Taxonomy" id="2004650"/>
    <lineage>
        <taxon>Bacteria</taxon>
        <taxon>Pseudomonadati</taxon>
        <taxon>Pseudomonadota</taxon>
        <taxon>Gammaproteobacteria</taxon>
        <taxon>Moraxellales</taxon>
        <taxon>Moraxellaceae</taxon>
        <taxon>Acinetobacter</taxon>
    </lineage>
</organism>
<reference evidence="2" key="1">
    <citation type="submission" date="2018-09" db="EMBL/GenBank/DDBJ databases">
        <title>The complete genome of Acinetobacter sp. strain WCHAc010005.</title>
        <authorList>
            <person name="Hu Y."/>
            <person name="Long H."/>
            <person name="Feng Y."/>
            <person name="Zong Z."/>
        </authorList>
    </citation>
    <scope>NUCLEOTIDE SEQUENCE [LARGE SCALE GENOMIC DNA]</scope>
    <source>
        <strain evidence="2">WCHAc010005</strain>
    </source>
</reference>
<evidence type="ECO:0000313" key="1">
    <source>
        <dbReference type="EMBL" id="AXY57691.1"/>
    </source>
</evidence>
<dbReference type="InterPro" id="IPR011989">
    <property type="entry name" value="ARM-like"/>
</dbReference>
<dbReference type="InterPro" id="IPR016024">
    <property type="entry name" value="ARM-type_fold"/>
</dbReference>
<name>A0A3B7LZA4_9GAMM</name>